<accession>A0A259TV09</accession>
<evidence type="ECO:0000313" key="1">
    <source>
        <dbReference type="EMBL" id="OZC01530.1"/>
    </source>
</evidence>
<dbReference type="Proteomes" id="UP000216446">
    <property type="component" value="Unassembled WGS sequence"/>
</dbReference>
<reference evidence="1 2" key="1">
    <citation type="submission" date="2016-11" db="EMBL/GenBank/DDBJ databases">
        <title>Study of marine rhodopsin-containing bacteria.</title>
        <authorList>
            <person name="Yoshizawa S."/>
            <person name="Kumagai Y."/>
            <person name="Kogure K."/>
        </authorList>
    </citation>
    <scope>NUCLEOTIDE SEQUENCE [LARGE SCALE GENOMIC DNA]</scope>
    <source>
        <strain evidence="1 2">SG-29</strain>
    </source>
</reference>
<dbReference type="InterPro" id="IPR013431">
    <property type="entry name" value="Delta_60_rpt"/>
</dbReference>
<organism evidence="1 2">
    <name type="scientific">Rubricoccus marinus</name>
    <dbReference type="NCBI Taxonomy" id="716817"/>
    <lineage>
        <taxon>Bacteria</taxon>
        <taxon>Pseudomonadati</taxon>
        <taxon>Rhodothermota</taxon>
        <taxon>Rhodothermia</taxon>
        <taxon>Rhodothermales</taxon>
        <taxon>Rubricoccaceae</taxon>
        <taxon>Rubricoccus</taxon>
    </lineage>
</organism>
<proteinExistence type="predicted"/>
<dbReference type="NCBIfam" id="TIGR02608">
    <property type="entry name" value="delta_60_rpt"/>
    <property type="match status" value="4"/>
</dbReference>
<dbReference type="Pfam" id="PF17164">
    <property type="entry name" value="DUF5122"/>
    <property type="match status" value="1"/>
</dbReference>
<keyword evidence="2" id="KW-1185">Reference proteome</keyword>
<dbReference type="AlphaFoldDB" id="A0A259TV09"/>
<evidence type="ECO:0008006" key="3">
    <source>
        <dbReference type="Google" id="ProtNLM"/>
    </source>
</evidence>
<comment type="caution">
    <text evidence="1">The sequence shown here is derived from an EMBL/GenBank/DDBJ whole genome shotgun (WGS) entry which is preliminary data.</text>
</comment>
<dbReference type="SUPFAM" id="SSF63829">
    <property type="entry name" value="Calcium-dependent phosphotriesterase"/>
    <property type="match status" value="1"/>
</dbReference>
<dbReference type="InParanoid" id="A0A259TV09"/>
<sequence>MDEKGRVYVYGQVTEPATGALYSIWRIGLDGRLDTAFGNGGYGLLAEDFFQYITTDGARLPDGSFILKGSHRRQAAFYKVTPEGLLDPSYGSNGIVFNGAGGSEDPFAVDAQGRVLQVRNRFGKAPDIIRYMVSGERDMTFGTDGAATVSHPDGVFNATEIRIGPQGRIFLAGDDGESQSQINAAHVARFLSDGQIDTSFGQGFGVARILIEGEEIGAISTAAVTDDGGVYLVGSRSRGRFSDFLALRTDSDGLHDMTWGEDGRVQLDLASSHDYGDVVDIDADGRVLIGGSIFAWDQENLRREIGLVRLLPMEPVAAGPQPPESSGALTLAPNPTRGPASVWLELSAPEARATVVVYDALGREVALLHDGPLAGGNHAFETPGGIAAGVYLVRASLGARAVTRAFTVVR</sequence>
<protein>
    <recommendedName>
        <fullName evidence="3">Secretion system C-terminal sorting domain-containing protein</fullName>
    </recommendedName>
</protein>
<dbReference type="EMBL" id="MQWB01000001">
    <property type="protein sequence ID" value="OZC01530.1"/>
    <property type="molecule type" value="Genomic_DNA"/>
</dbReference>
<dbReference type="Gene3D" id="2.80.10.50">
    <property type="match status" value="2"/>
</dbReference>
<name>A0A259TV09_9BACT</name>
<evidence type="ECO:0000313" key="2">
    <source>
        <dbReference type="Proteomes" id="UP000216446"/>
    </source>
</evidence>
<gene>
    <name evidence="1" type="ORF">BSZ36_00130</name>
</gene>